<evidence type="ECO:0000313" key="5">
    <source>
        <dbReference type="EMBL" id="SHN68116.1"/>
    </source>
</evidence>
<dbReference type="PANTHER" id="PTHR33376">
    <property type="match status" value="1"/>
</dbReference>
<feature type="signal peptide" evidence="4">
    <location>
        <begin position="1"/>
        <end position="23"/>
    </location>
</feature>
<keyword evidence="6" id="KW-1185">Reference proteome</keyword>
<evidence type="ECO:0000256" key="4">
    <source>
        <dbReference type="SAM" id="SignalP"/>
    </source>
</evidence>
<dbReference type="PIRSF" id="PIRSF006470">
    <property type="entry name" value="DctB"/>
    <property type="match status" value="1"/>
</dbReference>
<evidence type="ECO:0000256" key="3">
    <source>
        <dbReference type="ARBA" id="ARBA00022729"/>
    </source>
</evidence>
<protein>
    <submittedName>
        <fullName evidence="5">Tripartite ATP-independent transporter solute receptor, DctP family</fullName>
    </submittedName>
</protein>
<keyword evidence="3 4" id="KW-0732">Signal</keyword>
<evidence type="ECO:0000256" key="2">
    <source>
        <dbReference type="ARBA" id="ARBA00022448"/>
    </source>
</evidence>
<gene>
    <name evidence="5" type="ORF">SAMN02745728_01819</name>
</gene>
<organism evidence="5 6">
    <name type="scientific">Desulfovibrio litoralis DSM 11393</name>
    <dbReference type="NCBI Taxonomy" id="1121455"/>
    <lineage>
        <taxon>Bacteria</taxon>
        <taxon>Pseudomonadati</taxon>
        <taxon>Thermodesulfobacteriota</taxon>
        <taxon>Desulfovibrionia</taxon>
        <taxon>Desulfovibrionales</taxon>
        <taxon>Desulfovibrionaceae</taxon>
        <taxon>Desulfovibrio</taxon>
    </lineage>
</organism>
<dbReference type="InterPro" id="IPR004682">
    <property type="entry name" value="TRAP_DctP"/>
</dbReference>
<dbReference type="PANTHER" id="PTHR33376:SF7">
    <property type="entry name" value="C4-DICARBOXYLATE-BINDING PROTEIN DCTB"/>
    <property type="match status" value="1"/>
</dbReference>
<dbReference type="OrthoDB" id="8690069at2"/>
<dbReference type="RefSeq" id="WP_072697502.1">
    <property type="nucleotide sequence ID" value="NZ_FRDI01000009.1"/>
</dbReference>
<dbReference type="GO" id="GO:0055085">
    <property type="term" value="P:transmembrane transport"/>
    <property type="evidence" value="ECO:0007669"/>
    <property type="project" value="InterPro"/>
</dbReference>
<keyword evidence="5" id="KW-0675">Receptor</keyword>
<feature type="chain" id="PRO_5012975056" evidence="4">
    <location>
        <begin position="24"/>
        <end position="337"/>
    </location>
</feature>
<dbReference type="AlphaFoldDB" id="A0A1M7TBQ5"/>
<dbReference type="Pfam" id="PF03480">
    <property type="entry name" value="DctP"/>
    <property type="match status" value="1"/>
</dbReference>
<proteinExistence type="inferred from homology"/>
<dbReference type="InterPro" id="IPR038404">
    <property type="entry name" value="TRAP_DctP_sf"/>
</dbReference>
<name>A0A1M7TBQ5_9BACT</name>
<dbReference type="STRING" id="1121455.SAMN02745728_01819"/>
<dbReference type="InterPro" id="IPR018389">
    <property type="entry name" value="DctP_fam"/>
</dbReference>
<dbReference type="CDD" id="cd13603">
    <property type="entry name" value="PBP2_TRAP_Siap_TeaA_like"/>
    <property type="match status" value="1"/>
</dbReference>
<sequence>MKTKLISFLVVALSFFTASALMAAEPYTGKTIKLRIASPSPNGSNMVRGYEKFVELVKEKSNDKIQIKLFPNAVLGSDRTTLESVQRGTLDMASCSSPNMASFAREYMVFDLPYITSPEYQQNLYNALDKGELGKYFETVANRIGLTTIMWSEYGYRNYVSTNKPLNNLNDLKGLKVRTTDSPIEVAVAKSLGMVPAPVSWGETFTALQQGTVDAEGNNWEHLVTAKHIEVLKYAMDSQHNYSMHILMMNKKAFDALPPEAQAILREAAAEALTWQRKISENLDETSKKAMLDAKIKFHDLSDAERAELKTKTKVVWDEFKKELDPKALELLLSTQK</sequence>
<comment type="similarity">
    <text evidence="1">Belongs to the bacterial solute-binding protein 7 family.</text>
</comment>
<evidence type="ECO:0000256" key="1">
    <source>
        <dbReference type="ARBA" id="ARBA00009023"/>
    </source>
</evidence>
<evidence type="ECO:0000313" key="6">
    <source>
        <dbReference type="Proteomes" id="UP000186469"/>
    </source>
</evidence>
<reference evidence="5 6" key="1">
    <citation type="submission" date="2016-12" db="EMBL/GenBank/DDBJ databases">
        <authorList>
            <person name="Song W.-J."/>
            <person name="Kurnit D.M."/>
        </authorList>
    </citation>
    <scope>NUCLEOTIDE SEQUENCE [LARGE SCALE GENOMIC DNA]</scope>
    <source>
        <strain evidence="5 6">DSM 11393</strain>
    </source>
</reference>
<dbReference type="SUPFAM" id="SSF53850">
    <property type="entry name" value="Periplasmic binding protein-like II"/>
    <property type="match status" value="1"/>
</dbReference>
<dbReference type="GO" id="GO:0030288">
    <property type="term" value="C:outer membrane-bounded periplasmic space"/>
    <property type="evidence" value="ECO:0007669"/>
    <property type="project" value="InterPro"/>
</dbReference>
<accession>A0A1M7TBQ5</accession>
<dbReference type="EMBL" id="FRDI01000009">
    <property type="protein sequence ID" value="SHN68116.1"/>
    <property type="molecule type" value="Genomic_DNA"/>
</dbReference>
<dbReference type="NCBIfam" id="NF037995">
    <property type="entry name" value="TRAP_S1"/>
    <property type="match status" value="1"/>
</dbReference>
<dbReference type="NCBIfam" id="TIGR00787">
    <property type="entry name" value="dctP"/>
    <property type="match status" value="1"/>
</dbReference>
<dbReference type="Gene3D" id="3.40.190.170">
    <property type="entry name" value="Bacterial extracellular solute-binding protein, family 7"/>
    <property type="match status" value="1"/>
</dbReference>
<keyword evidence="2" id="KW-0813">Transport</keyword>
<dbReference type="Proteomes" id="UP000186469">
    <property type="component" value="Unassembled WGS sequence"/>
</dbReference>